<organism evidence="1 2">
    <name type="scientific">Pestalotiopsis fici (strain W106-1 / CGMCC3.15140)</name>
    <dbReference type="NCBI Taxonomy" id="1229662"/>
    <lineage>
        <taxon>Eukaryota</taxon>
        <taxon>Fungi</taxon>
        <taxon>Dikarya</taxon>
        <taxon>Ascomycota</taxon>
        <taxon>Pezizomycotina</taxon>
        <taxon>Sordariomycetes</taxon>
        <taxon>Xylariomycetidae</taxon>
        <taxon>Amphisphaeriales</taxon>
        <taxon>Sporocadaceae</taxon>
        <taxon>Pestalotiopsis</taxon>
    </lineage>
</organism>
<protein>
    <submittedName>
        <fullName evidence="1">Uncharacterized protein</fullName>
    </submittedName>
</protein>
<dbReference type="EMBL" id="KI912119">
    <property type="protein sequence ID" value="ETS74764.1"/>
    <property type="molecule type" value="Genomic_DNA"/>
</dbReference>
<dbReference type="KEGG" id="pfy:PFICI_13248"/>
<sequence length="519" mass="58717">MSWGFEVLGNLTTSIVNLAGNVSLHGIEGFFSVPELTSWRVTPDNPVRYTGSLDVERCAALHNEILWHGWNKSGGRPEDFPGVNWYEQYRDDGAGDSRKRFSAPLAAFLDKALSTSNVAHSFFYHLSGLNAPSYMWDNHEWYQDDPDKYRYLTLYLAHSMASHPDGLVYDQREHKAIMQMSIHDRDVAMNGRQEWLPLEVILTGWLDMLDVGKVQAVPDDVEWQPWIMVPYSQKQLDATVAAFDRLVDAIESRMPNYQGPSVAESQHVLSASEEVLFQPVLSVDDVEAAGIKPGFAHSFLTKAKRPGFRYIAPGLAIPTPETLKLQPFADIKRPRDSWLPEDEEMPDEPYPLLIFSSSENYETWRDPPRHPKFPDSDRPFSYPYHQLPSFSAGLYFSPTHGGPFDFEDGVKLVLPEPIGAFGYARKADGSRFGENIADATALGGYGRRGGTFSDLFQLGYNPYAEMHDVQLEQVLDAWCGLVESGEWMIGEDGVEDTIQKFKDADTRSKWNKYVVPIKW</sequence>
<dbReference type="eggNOG" id="ENOG502SJ9Q">
    <property type="taxonomic scope" value="Eukaryota"/>
</dbReference>
<dbReference type="OrthoDB" id="3029470at2759"/>
<dbReference type="Proteomes" id="UP000030651">
    <property type="component" value="Unassembled WGS sequence"/>
</dbReference>
<name>W3WLZ0_PESFW</name>
<dbReference type="InParanoid" id="W3WLZ0"/>
<dbReference type="RefSeq" id="XP_007840020.1">
    <property type="nucleotide sequence ID" value="XM_007841829.1"/>
</dbReference>
<dbReference type="HOGENOM" id="CLU_024460_0_0_1"/>
<dbReference type="OMA" id="ISPWIMP"/>
<evidence type="ECO:0000313" key="2">
    <source>
        <dbReference type="Proteomes" id="UP000030651"/>
    </source>
</evidence>
<dbReference type="GeneID" id="19278261"/>
<proteinExistence type="predicted"/>
<dbReference type="AlphaFoldDB" id="W3WLZ0"/>
<accession>W3WLZ0</accession>
<gene>
    <name evidence="1" type="ORF">PFICI_13248</name>
</gene>
<evidence type="ECO:0000313" key="1">
    <source>
        <dbReference type="EMBL" id="ETS74764.1"/>
    </source>
</evidence>
<reference evidence="2" key="1">
    <citation type="journal article" date="2015" name="BMC Genomics">
        <title>Genomic and transcriptomic analysis of the endophytic fungus Pestalotiopsis fici reveals its lifestyle and high potential for synthesis of natural products.</title>
        <authorList>
            <person name="Wang X."/>
            <person name="Zhang X."/>
            <person name="Liu L."/>
            <person name="Xiang M."/>
            <person name="Wang W."/>
            <person name="Sun X."/>
            <person name="Che Y."/>
            <person name="Guo L."/>
            <person name="Liu G."/>
            <person name="Guo L."/>
            <person name="Wang C."/>
            <person name="Yin W.B."/>
            <person name="Stadler M."/>
            <person name="Zhang X."/>
            <person name="Liu X."/>
        </authorList>
    </citation>
    <scope>NUCLEOTIDE SEQUENCE [LARGE SCALE GENOMIC DNA]</scope>
    <source>
        <strain evidence="2">W106-1 / CGMCC3.15140</strain>
    </source>
</reference>
<dbReference type="STRING" id="1229662.W3WLZ0"/>
<keyword evidence="2" id="KW-1185">Reference proteome</keyword>